<evidence type="ECO:0000256" key="7">
    <source>
        <dbReference type="ARBA" id="ARBA00022777"/>
    </source>
</evidence>
<evidence type="ECO:0000256" key="9">
    <source>
        <dbReference type="ARBA" id="ARBA00023152"/>
    </source>
</evidence>
<dbReference type="GO" id="GO:0006096">
    <property type="term" value="P:glycolytic process"/>
    <property type="evidence" value="ECO:0007669"/>
    <property type="project" value="UniProtKB-KW"/>
</dbReference>
<evidence type="ECO:0000256" key="5">
    <source>
        <dbReference type="ARBA" id="ARBA00022679"/>
    </source>
</evidence>
<dbReference type="PANTHER" id="PTHR11406">
    <property type="entry name" value="PHOSPHOGLYCERATE KINASE"/>
    <property type="match status" value="1"/>
</dbReference>
<evidence type="ECO:0000313" key="10">
    <source>
        <dbReference type="EMBL" id="MBU3804459.1"/>
    </source>
</evidence>
<dbReference type="EC" id="2.7.2.3" evidence="3"/>
<dbReference type="InterPro" id="IPR001576">
    <property type="entry name" value="Phosphoglycerate_kinase"/>
</dbReference>
<keyword evidence="9" id="KW-0324">Glycolysis</keyword>
<dbReference type="GO" id="GO:0043531">
    <property type="term" value="F:ADP binding"/>
    <property type="evidence" value="ECO:0007669"/>
    <property type="project" value="TreeGrafter"/>
</dbReference>
<name>A0A9E2KBF3_9FIRM</name>
<evidence type="ECO:0000256" key="6">
    <source>
        <dbReference type="ARBA" id="ARBA00022741"/>
    </source>
</evidence>
<dbReference type="Gene3D" id="3.40.50.1260">
    <property type="entry name" value="Phosphoglycerate kinase, N-terminal domain"/>
    <property type="match status" value="1"/>
</dbReference>
<dbReference type="GO" id="GO:0005524">
    <property type="term" value="F:ATP binding"/>
    <property type="evidence" value="ECO:0007669"/>
    <property type="project" value="UniProtKB-KW"/>
</dbReference>
<keyword evidence="5" id="KW-0808">Transferase</keyword>
<organism evidence="10 11">
    <name type="scientific">Candidatus Cellulosilyticum pullistercoris</name>
    <dbReference type="NCBI Taxonomy" id="2838521"/>
    <lineage>
        <taxon>Bacteria</taxon>
        <taxon>Bacillati</taxon>
        <taxon>Bacillota</taxon>
        <taxon>Clostridia</taxon>
        <taxon>Lachnospirales</taxon>
        <taxon>Cellulosilyticaceae</taxon>
        <taxon>Cellulosilyticum</taxon>
    </lineage>
</organism>
<evidence type="ECO:0000256" key="1">
    <source>
        <dbReference type="ARBA" id="ARBA00000642"/>
    </source>
</evidence>
<reference evidence="10" key="2">
    <citation type="submission" date="2021-04" db="EMBL/GenBank/DDBJ databases">
        <authorList>
            <person name="Gilroy R."/>
        </authorList>
    </citation>
    <scope>NUCLEOTIDE SEQUENCE</scope>
    <source>
        <strain evidence="10">B5-657</strain>
    </source>
</reference>
<proteinExistence type="predicted"/>
<dbReference type="AlphaFoldDB" id="A0A9E2KBF3"/>
<comment type="caution">
    <text evidence="10">The sequence shown here is derived from an EMBL/GenBank/DDBJ whole genome shotgun (WGS) entry which is preliminary data.</text>
</comment>
<reference evidence="10" key="1">
    <citation type="journal article" date="2021" name="PeerJ">
        <title>Extensive microbial diversity within the chicken gut microbiome revealed by metagenomics and culture.</title>
        <authorList>
            <person name="Gilroy R."/>
            <person name="Ravi A."/>
            <person name="Getino M."/>
            <person name="Pursley I."/>
            <person name="Horton D.L."/>
            <person name="Alikhan N.F."/>
            <person name="Baker D."/>
            <person name="Gharbi K."/>
            <person name="Hall N."/>
            <person name="Watson M."/>
            <person name="Adriaenssens E.M."/>
            <person name="Foster-Nyarko E."/>
            <person name="Jarju S."/>
            <person name="Secka A."/>
            <person name="Antonio M."/>
            <person name="Oren A."/>
            <person name="Chaudhuri R.R."/>
            <person name="La Ragione R."/>
            <person name="Hildebrand F."/>
            <person name="Pallen M.J."/>
        </authorList>
    </citation>
    <scope>NUCLEOTIDE SEQUENCE</scope>
    <source>
        <strain evidence="10">B5-657</strain>
    </source>
</reference>
<dbReference type="Pfam" id="PF00162">
    <property type="entry name" value="PGK"/>
    <property type="match status" value="1"/>
</dbReference>
<keyword evidence="8" id="KW-0067">ATP-binding</keyword>
<dbReference type="GO" id="GO:0006094">
    <property type="term" value="P:gluconeogenesis"/>
    <property type="evidence" value="ECO:0007669"/>
    <property type="project" value="TreeGrafter"/>
</dbReference>
<dbReference type="Proteomes" id="UP000824229">
    <property type="component" value="Unassembled WGS sequence"/>
</dbReference>
<comment type="pathway">
    <text evidence="2">Carbohydrate degradation; glycolysis; pyruvate from D-glyceraldehyde 3-phosphate: step 2/5.</text>
</comment>
<protein>
    <recommendedName>
        <fullName evidence="4">Phosphoglycerate kinase</fullName>
        <ecNumber evidence="3">2.7.2.3</ecNumber>
    </recommendedName>
</protein>
<evidence type="ECO:0000256" key="8">
    <source>
        <dbReference type="ARBA" id="ARBA00022840"/>
    </source>
</evidence>
<sequence>SVNAVKRLGFADKMSHISTGGGASLEFLEGKELPGVAAADNK</sequence>
<dbReference type="PANTHER" id="PTHR11406:SF23">
    <property type="entry name" value="PHOSPHOGLYCERATE KINASE 1, CHLOROPLASTIC-RELATED"/>
    <property type="match status" value="1"/>
</dbReference>
<dbReference type="GO" id="GO:0004618">
    <property type="term" value="F:phosphoglycerate kinase activity"/>
    <property type="evidence" value="ECO:0007669"/>
    <property type="project" value="UniProtKB-EC"/>
</dbReference>
<evidence type="ECO:0000256" key="2">
    <source>
        <dbReference type="ARBA" id="ARBA00004838"/>
    </source>
</evidence>
<evidence type="ECO:0000256" key="3">
    <source>
        <dbReference type="ARBA" id="ARBA00013061"/>
    </source>
</evidence>
<dbReference type="SUPFAM" id="SSF53748">
    <property type="entry name" value="Phosphoglycerate kinase"/>
    <property type="match status" value="1"/>
</dbReference>
<feature type="non-terminal residue" evidence="10">
    <location>
        <position position="1"/>
    </location>
</feature>
<keyword evidence="6" id="KW-0547">Nucleotide-binding</keyword>
<dbReference type="EMBL" id="JAHLFQ010000153">
    <property type="protein sequence ID" value="MBU3804459.1"/>
    <property type="molecule type" value="Genomic_DNA"/>
</dbReference>
<evidence type="ECO:0000256" key="4">
    <source>
        <dbReference type="ARBA" id="ARBA00016471"/>
    </source>
</evidence>
<keyword evidence="7 10" id="KW-0418">Kinase</keyword>
<accession>A0A9E2KBF3</accession>
<dbReference type="InterPro" id="IPR036043">
    <property type="entry name" value="Phosphoglycerate_kinase_sf"/>
</dbReference>
<comment type="catalytic activity">
    <reaction evidence="1">
        <text>(2R)-3-phosphoglycerate + ATP = (2R)-3-phospho-glyceroyl phosphate + ADP</text>
        <dbReference type="Rhea" id="RHEA:14801"/>
        <dbReference type="ChEBI" id="CHEBI:30616"/>
        <dbReference type="ChEBI" id="CHEBI:57604"/>
        <dbReference type="ChEBI" id="CHEBI:58272"/>
        <dbReference type="ChEBI" id="CHEBI:456216"/>
        <dbReference type="EC" id="2.7.2.3"/>
    </reaction>
</comment>
<dbReference type="GO" id="GO:0005829">
    <property type="term" value="C:cytosol"/>
    <property type="evidence" value="ECO:0007669"/>
    <property type="project" value="TreeGrafter"/>
</dbReference>
<dbReference type="InterPro" id="IPR015824">
    <property type="entry name" value="Phosphoglycerate_kinase_N"/>
</dbReference>
<gene>
    <name evidence="10" type="primary">pgk</name>
    <name evidence="10" type="ORF">H9872_06860</name>
</gene>
<evidence type="ECO:0000313" key="11">
    <source>
        <dbReference type="Proteomes" id="UP000824229"/>
    </source>
</evidence>